<dbReference type="PANTHER" id="PTHR45588:SF1">
    <property type="entry name" value="WW DOMAIN-CONTAINING PROTEIN"/>
    <property type="match status" value="1"/>
</dbReference>
<protein>
    <recommendedName>
        <fullName evidence="3">Tetratricopeptide repeat protein</fullName>
    </recommendedName>
</protein>
<dbReference type="PANTHER" id="PTHR45588">
    <property type="entry name" value="TPR DOMAIN-CONTAINING PROTEIN"/>
    <property type="match status" value="1"/>
</dbReference>
<dbReference type="SUPFAM" id="SSF48452">
    <property type="entry name" value="TPR-like"/>
    <property type="match status" value="1"/>
</dbReference>
<dbReference type="AlphaFoldDB" id="A0A643G2Q3"/>
<organism evidence="1 2">
    <name type="scientific">Cupriavidus basilensis</name>
    <dbReference type="NCBI Taxonomy" id="68895"/>
    <lineage>
        <taxon>Bacteria</taxon>
        <taxon>Pseudomonadati</taxon>
        <taxon>Pseudomonadota</taxon>
        <taxon>Betaproteobacteria</taxon>
        <taxon>Burkholderiales</taxon>
        <taxon>Burkholderiaceae</taxon>
        <taxon>Cupriavidus</taxon>
    </lineage>
</organism>
<name>A0A643G2Q3_9BURK</name>
<dbReference type="Proteomes" id="UP000397656">
    <property type="component" value="Chromosome 1"/>
</dbReference>
<evidence type="ECO:0000313" key="1">
    <source>
        <dbReference type="EMBL" id="QOT78469.1"/>
    </source>
</evidence>
<evidence type="ECO:0008006" key="3">
    <source>
        <dbReference type="Google" id="ProtNLM"/>
    </source>
</evidence>
<dbReference type="Gene3D" id="1.25.40.10">
    <property type="entry name" value="Tetratricopeptide repeat domain"/>
    <property type="match status" value="2"/>
</dbReference>
<gene>
    <name evidence="1" type="ORF">F7R26_005555</name>
</gene>
<dbReference type="InterPro" id="IPR011990">
    <property type="entry name" value="TPR-like_helical_dom_sf"/>
</dbReference>
<evidence type="ECO:0000313" key="2">
    <source>
        <dbReference type="Proteomes" id="UP000397656"/>
    </source>
</evidence>
<sequence>MLHSFYYPNTVSAFKSVLEDDPQCAIAYWGIAMSQRPNPLLTPFDETSLKNGLEASQRGLALGPKTEREADWLRAIDLFYKDYRTVSQQQRTLAYEQAMAKLSAKYPRDTEAAIFYALALNEAASHSDKTYARQLKAGAILERIYHAQPDHPGVAHYLIHSYDCSALAQRGLPFAEKYASIAPDAPHALHMPSHTYSMLGMWPESVKSNEAALIVMVGDAARAWPGATHPNAPHSWDFMEYAYLQMGMDRRASSVRDQAEAARKFPFERPALYTALAAIPARYALERGAWQEAAALQPRGSSYAQAEAITYFTRALGAARSGDPQAAQADIEKLRELRANLEKSRQAYWVEQGDAQILAASAWVELDMGRNEEAVSHMRQAAKLEDASEKDVAMENRLYPMRELLGDMLLGLHQPGAALQEYETSLKSTPNRLRGLYGAAKSAQMLHDDAKAANYFKRLVLLTANADATRTEIQEARGYRDNAKP</sequence>
<accession>A0A643G2Q3</accession>
<dbReference type="EMBL" id="CP062803">
    <property type="protein sequence ID" value="QOT78469.1"/>
    <property type="molecule type" value="Genomic_DNA"/>
</dbReference>
<proteinExistence type="predicted"/>
<reference evidence="1 2" key="1">
    <citation type="submission" date="2020-10" db="EMBL/GenBank/DDBJ databases">
        <title>Complete genome sequence of Cupriavidus basilensis CCUG 49340T.</title>
        <authorList>
            <person name="Salva-Serra F."/>
            <person name="Donoso R.A."/>
            <person name="Cho K.H."/>
            <person name="Yoo J.A."/>
            <person name="Lee K."/>
            <person name="Yoon S.-H."/>
            <person name="Perez-Pantoja D."/>
            <person name="Moore E.R.B."/>
        </authorList>
    </citation>
    <scope>NUCLEOTIDE SEQUENCE [LARGE SCALE GENOMIC DNA]</scope>
    <source>
        <strain evidence="2">CCUG 49340</strain>
    </source>
</reference>